<name>A0A113S2Y1_PLABE</name>
<organism evidence="4 7">
    <name type="scientific">Plasmodium berghei</name>
    <dbReference type="NCBI Taxonomy" id="5821"/>
    <lineage>
        <taxon>Eukaryota</taxon>
        <taxon>Sar</taxon>
        <taxon>Alveolata</taxon>
        <taxon>Apicomplexa</taxon>
        <taxon>Aconoidasida</taxon>
        <taxon>Haemosporida</taxon>
        <taxon>Plasmodiidae</taxon>
        <taxon>Plasmodium</taxon>
        <taxon>Plasmodium (Vinckeia)</taxon>
    </lineage>
</organism>
<dbReference type="InterPro" id="IPR046346">
    <property type="entry name" value="Aminoacid_DH-like_N_sf"/>
</dbReference>
<dbReference type="InterPro" id="IPR020631">
    <property type="entry name" value="THF_DH/CycHdrlase_NAD-bd_dom"/>
</dbReference>
<dbReference type="GO" id="GO:0004477">
    <property type="term" value="F:methenyltetrahydrofolate cyclohydrolase activity"/>
    <property type="evidence" value="ECO:0007669"/>
    <property type="project" value="UniProtKB-EC"/>
</dbReference>
<dbReference type="EMBL" id="LT608147">
    <property type="protein sequence ID" value="SCM24020.1"/>
    <property type="molecule type" value="Genomic_DNA"/>
</dbReference>
<dbReference type="VEuPathDB" id="PlasmoDB:PBANKA_1129500"/>
<dbReference type="Proteomes" id="UP000069549">
    <property type="component" value="Chromosome 11"/>
</dbReference>
<accession>A0A113S2Y1</accession>
<dbReference type="GO" id="GO:0035999">
    <property type="term" value="P:tetrahydrofolate interconversion"/>
    <property type="evidence" value="ECO:0007669"/>
    <property type="project" value="TreeGrafter"/>
</dbReference>
<evidence type="ECO:0000256" key="1">
    <source>
        <dbReference type="SAM" id="Phobius"/>
    </source>
</evidence>
<keyword evidence="4" id="KW-0378">Hydrolase</keyword>
<dbReference type="EMBL" id="LT160031">
    <property type="protein sequence ID" value="CXI66243.1"/>
    <property type="molecule type" value="Genomic_DNA"/>
</dbReference>
<dbReference type="GO" id="GO:0005829">
    <property type="term" value="C:cytosol"/>
    <property type="evidence" value="ECO:0007669"/>
    <property type="project" value="TreeGrafter"/>
</dbReference>
<dbReference type="Proteomes" id="UP000516480">
    <property type="component" value="Chromosome 11"/>
</dbReference>
<dbReference type="AlphaFoldDB" id="A0A113S2Y1"/>
<feature type="transmembrane region" description="Helical" evidence="1">
    <location>
        <begin position="350"/>
        <end position="368"/>
    </location>
</feature>
<sequence>MKPELLIGLPISEKIDQLILKKIENYKKENLENGIELEVKKNLYVIYSKNVVAYSYLYILLKKSIYLKLDINFILVKIDKKYSQEKLINLIKKINKKKGDNTSILILSPLSFHINKFYVSKFISEKKDIDASNNNAIFKVLNIKKSLLQFFGLDTNFINNDKKNINFVNIYTYIPHCKKRDNIYDTYTNETLNKENIFDVRSFDNECIYPQRFISITHIPNFIYLVQLFFLIFQSLLFIYYMLIIINKKYTLIYCIQNILTNNCEYIYKKDKVEEYNGNIKKTIVKSRNYYRDNSSSLDINKPLKNISINMNTEIYNYLNEFTKFNIPCCVHSIILFIKYYNIKIENKKILILNNNINIFLTLFYFFYKIGISTTVYDAVNGYTICRYNKDAKKKRKIYFFMKIDKKKKKKKLYVHDDHDFKNKIRKFINNYIYNINKHIQSNKKYVIIKNNLKKNIIKNSDIIIIGIGYFNVLKKKHIKKNAIILDLGINLISTSRIKKKKKKKLCTNQVENKIQEINESTIPIEPSCLCERTCFSIKYRNKRVYEQKKVQNKRKCRNVNRMSFQKTDICKDSCSYQNEYIKKKFKNKYNQILLKNDQLKLEFANKLSKFFKNYEIFGDVDLNCRKNSSHISAVPGGIGPITTSMLFYNLYLKKSHKNLITTSVKENNI</sequence>
<keyword evidence="1" id="KW-0472">Membrane</keyword>
<keyword evidence="1" id="KW-0812">Transmembrane</keyword>
<dbReference type="Proteomes" id="UP000220214">
    <property type="component" value="Chromosome 11"/>
</dbReference>
<feature type="transmembrane region" description="Helical" evidence="1">
    <location>
        <begin position="222"/>
        <end position="243"/>
    </location>
</feature>
<dbReference type="InterPro" id="IPR020630">
    <property type="entry name" value="THF_DH/CycHdrlase_cat_dom"/>
</dbReference>
<gene>
    <name evidence="4" type="ORF">PBK173_000295300</name>
    <name evidence="6" type="ORF">PBNK65E_000287500</name>
    <name evidence="5" type="ORF">PBNK65NY_000287000</name>
</gene>
<keyword evidence="1" id="KW-1133">Transmembrane helix</keyword>
<dbReference type="EMBL" id="LT614637">
    <property type="protein sequence ID" value="SCN26886.1"/>
    <property type="molecule type" value="Genomic_DNA"/>
</dbReference>
<evidence type="ECO:0000313" key="7">
    <source>
        <dbReference type="Proteomes" id="UP000069549"/>
    </source>
</evidence>
<feature type="domain" description="Tetrahydrofolate dehydrogenase/cyclohydrolase NAD(P)-binding" evidence="3">
    <location>
        <begin position="454"/>
        <end position="519"/>
    </location>
</feature>
<proteinExistence type="predicted"/>
<dbReference type="PANTHER" id="PTHR48099:SF5">
    <property type="entry name" value="C-1-TETRAHYDROFOLATE SYNTHASE, CYTOPLASMIC"/>
    <property type="match status" value="1"/>
</dbReference>
<dbReference type="Pfam" id="PF02882">
    <property type="entry name" value="THF_DHG_CYH_C"/>
    <property type="match status" value="1"/>
</dbReference>
<dbReference type="OMA" id="RHINKCY"/>
<evidence type="ECO:0000313" key="5">
    <source>
        <dbReference type="EMBL" id="SCM24020.1"/>
    </source>
</evidence>
<dbReference type="Pfam" id="PF00763">
    <property type="entry name" value="THF_DHG_CYH"/>
    <property type="match status" value="1"/>
</dbReference>
<dbReference type="Gene3D" id="3.40.50.10860">
    <property type="entry name" value="Leucine Dehydrogenase, chain A, domain 1"/>
    <property type="match status" value="2"/>
</dbReference>
<evidence type="ECO:0000313" key="6">
    <source>
        <dbReference type="EMBL" id="SCN26886.1"/>
    </source>
</evidence>
<dbReference type="SUPFAM" id="SSF53223">
    <property type="entry name" value="Aminoacid dehydrogenase-like, N-terminal domain"/>
    <property type="match status" value="1"/>
</dbReference>
<dbReference type="SUPFAM" id="SSF51735">
    <property type="entry name" value="NAD(P)-binding Rossmann-fold domains"/>
    <property type="match status" value="1"/>
</dbReference>
<evidence type="ECO:0000313" key="9">
    <source>
        <dbReference type="Proteomes" id="UP000516480"/>
    </source>
</evidence>
<evidence type="ECO:0000259" key="3">
    <source>
        <dbReference type="Pfam" id="PF02882"/>
    </source>
</evidence>
<dbReference type="InterPro" id="IPR036291">
    <property type="entry name" value="NAD(P)-bd_dom_sf"/>
</dbReference>
<feature type="domain" description="Tetrahydrofolate dehydrogenase/cyclohydrolase catalytic" evidence="2">
    <location>
        <begin position="9"/>
        <end position="130"/>
    </location>
</feature>
<dbReference type="PANTHER" id="PTHR48099">
    <property type="entry name" value="C-1-TETRAHYDROFOLATE SYNTHASE, CYTOPLASMIC-RELATED"/>
    <property type="match status" value="1"/>
</dbReference>
<evidence type="ECO:0000259" key="2">
    <source>
        <dbReference type="Pfam" id="PF00763"/>
    </source>
</evidence>
<reference evidence="4 7" key="1">
    <citation type="submission" date="2016-02" db="EMBL/GenBank/DDBJ databases">
        <authorList>
            <consortium name="Pathogen Informatics"/>
        </authorList>
    </citation>
    <scope>NUCLEOTIDE SEQUENCE [LARGE SCALE GENOMIC DNA]</scope>
    <source>
        <strain evidence="4 7">K173</strain>
        <strain evidence="5 9">NK65 ny</strain>
        <strain evidence="6 8">NK65e</strain>
    </source>
</reference>
<evidence type="ECO:0000313" key="8">
    <source>
        <dbReference type="Proteomes" id="UP000220214"/>
    </source>
</evidence>
<evidence type="ECO:0000313" key="4">
    <source>
        <dbReference type="EMBL" id="CXI66243.1"/>
    </source>
</evidence>
<protein>
    <submittedName>
        <fullName evidence="4">Bifunctional methylenetetrahydrofolate dehydrogenase/cyclohydrolase, putative</fullName>
        <ecNumber evidence="4">3.5.4.9</ecNumber>
    </submittedName>
</protein>
<dbReference type="Gene3D" id="3.40.50.720">
    <property type="entry name" value="NAD(P)-binding Rossmann-like Domain"/>
    <property type="match status" value="2"/>
</dbReference>
<dbReference type="EC" id="3.5.4.9" evidence="4"/>
<dbReference type="GO" id="GO:0004488">
    <property type="term" value="F:methylenetetrahydrofolate dehydrogenase (NADP+) activity"/>
    <property type="evidence" value="ECO:0007669"/>
    <property type="project" value="InterPro"/>
</dbReference>